<name>A0ABS0CUG3_9NOCA</name>
<feature type="coiled-coil region" evidence="1">
    <location>
        <begin position="8"/>
        <end position="35"/>
    </location>
</feature>
<evidence type="ECO:0008006" key="4">
    <source>
        <dbReference type="Google" id="ProtNLM"/>
    </source>
</evidence>
<dbReference type="EMBL" id="JADLQX010000017">
    <property type="protein sequence ID" value="MBF6300250.1"/>
    <property type="molecule type" value="Genomic_DNA"/>
</dbReference>
<gene>
    <name evidence="2" type="ORF">IU459_22275</name>
</gene>
<keyword evidence="1" id="KW-0175">Coiled coil</keyword>
<evidence type="ECO:0000256" key="1">
    <source>
        <dbReference type="SAM" id="Coils"/>
    </source>
</evidence>
<comment type="caution">
    <text evidence="2">The sequence shown here is derived from an EMBL/GenBank/DDBJ whole genome shotgun (WGS) entry which is preliminary data.</text>
</comment>
<protein>
    <recommendedName>
        <fullName evidence="4">DUF222 domain-containing protein</fullName>
    </recommendedName>
</protein>
<organism evidence="2 3">
    <name type="scientific">Nocardia amamiensis</name>
    <dbReference type="NCBI Taxonomy" id="404578"/>
    <lineage>
        <taxon>Bacteria</taxon>
        <taxon>Bacillati</taxon>
        <taxon>Actinomycetota</taxon>
        <taxon>Actinomycetes</taxon>
        <taxon>Mycobacteriales</taxon>
        <taxon>Nocardiaceae</taxon>
        <taxon>Nocardia</taxon>
    </lineage>
</organism>
<evidence type="ECO:0000313" key="3">
    <source>
        <dbReference type="Proteomes" id="UP000702209"/>
    </source>
</evidence>
<dbReference type="Proteomes" id="UP000702209">
    <property type="component" value="Unassembled WGS sequence"/>
</dbReference>
<evidence type="ECO:0000313" key="2">
    <source>
        <dbReference type="EMBL" id="MBF6300250.1"/>
    </source>
</evidence>
<dbReference type="RefSeq" id="WP_195131499.1">
    <property type="nucleotide sequence ID" value="NZ_JADLQX010000017.1"/>
</dbReference>
<proteinExistence type="predicted"/>
<accession>A0ABS0CUG3</accession>
<keyword evidence="3" id="KW-1185">Reference proteome</keyword>
<reference evidence="2 3" key="1">
    <citation type="submission" date="2020-10" db="EMBL/GenBank/DDBJ databases">
        <title>Identification of Nocardia species via Next-generation sequencing and recognition of intraspecies genetic diversity.</title>
        <authorList>
            <person name="Li P."/>
            <person name="Li P."/>
            <person name="Lu B."/>
        </authorList>
    </citation>
    <scope>NUCLEOTIDE SEQUENCE [LARGE SCALE GENOMIC DNA]</scope>
    <source>
        <strain evidence="2 3">BJ06-0157</strain>
    </source>
</reference>
<sequence>MRDIHPDVRAALAMARELRHRVAEVRERADEIVARRPSPSGLVIPEVDAMGRLRDLYLALGTCARFGNHELAAEIMTAITESTADARRQYAIAMNDPGDLPRPLAAVMREWRAGSGSDKQVPNFGKAEQSS</sequence>